<dbReference type="HOGENOM" id="CLU_131962_0_0_6"/>
<reference evidence="2 3" key="1">
    <citation type="submission" date="2014-01" db="EMBL/GenBank/DDBJ databases">
        <title>Full genme sequencing of cellulolytic bacterium Gynuella sunshinyii YC6258T gen. nov., sp. nov.</title>
        <authorList>
            <person name="Khan H."/>
            <person name="Chung E.J."/>
            <person name="Chung Y.R."/>
        </authorList>
    </citation>
    <scope>NUCLEOTIDE SEQUENCE [LARGE SCALE GENOMIC DNA]</scope>
    <source>
        <strain evidence="2 3">YC6258</strain>
    </source>
</reference>
<evidence type="ECO:0000259" key="1">
    <source>
        <dbReference type="Pfam" id="PF08818"/>
    </source>
</evidence>
<dbReference type="SUPFAM" id="SSF159888">
    <property type="entry name" value="YdhG-like"/>
    <property type="match status" value="1"/>
</dbReference>
<dbReference type="Pfam" id="PF08818">
    <property type="entry name" value="DUF1801"/>
    <property type="match status" value="1"/>
</dbReference>
<proteinExistence type="predicted"/>
<dbReference type="AlphaFoldDB" id="A0A0C5VTG3"/>
<sequence>MNRSDSGACPSSAAQVDSKIAEFDDWRGIALTRIRELIKAVEPDVEEVCKWFKPSNPTGVPVWSYAGIICTGESYKAKVKLTFAQGAFLPDPAGLFNASLEGRQRRAIDIHEGDEIDDDAFKALVAAAIAYNVSGTRKND</sequence>
<keyword evidence="3" id="KW-1185">Reference proteome</keyword>
<dbReference type="PATRIC" id="fig|1445510.3.peg.5910"/>
<gene>
    <name evidence="2" type="ORF">YC6258_05953</name>
</gene>
<dbReference type="RefSeq" id="WP_044619581.1">
    <property type="nucleotide sequence ID" value="NZ_CP007142.1"/>
</dbReference>
<organism evidence="2 3">
    <name type="scientific">Gynuella sunshinyii YC6258</name>
    <dbReference type="NCBI Taxonomy" id="1445510"/>
    <lineage>
        <taxon>Bacteria</taxon>
        <taxon>Pseudomonadati</taxon>
        <taxon>Pseudomonadota</taxon>
        <taxon>Gammaproteobacteria</taxon>
        <taxon>Oceanospirillales</taxon>
        <taxon>Saccharospirillaceae</taxon>
        <taxon>Gynuella</taxon>
    </lineage>
</organism>
<name>A0A0C5VTG3_9GAMM</name>
<feature type="domain" description="YdhG-like" evidence="1">
    <location>
        <begin position="30"/>
        <end position="129"/>
    </location>
</feature>
<evidence type="ECO:0000313" key="2">
    <source>
        <dbReference type="EMBL" id="AJQ97977.1"/>
    </source>
</evidence>
<dbReference type="OrthoDB" id="9811812at2"/>
<dbReference type="EMBL" id="CP007142">
    <property type="protein sequence ID" value="AJQ97977.1"/>
    <property type="molecule type" value="Genomic_DNA"/>
</dbReference>
<accession>A0A0C5VTG3</accession>
<dbReference type="InterPro" id="IPR014922">
    <property type="entry name" value="YdhG-like"/>
</dbReference>
<evidence type="ECO:0000313" key="3">
    <source>
        <dbReference type="Proteomes" id="UP000032266"/>
    </source>
</evidence>
<dbReference type="Proteomes" id="UP000032266">
    <property type="component" value="Chromosome"/>
</dbReference>
<dbReference type="KEGG" id="gsn:YC6258_05953"/>
<dbReference type="STRING" id="1445510.YC6258_05953"/>
<dbReference type="Gene3D" id="3.90.1150.200">
    <property type="match status" value="1"/>
</dbReference>
<protein>
    <recommendedName>
        <fullName evidence="1">YdhG-like domain-containing protein</fullName>
    </recommendedName>
</protein>